<dbReference type="OrthoDB" id="3800936at2759"/>
<proteinExistence type="predicted"/>
<keyword evidence="6" id="KW-1185">Reference proteome</keyword>
<comment type="caution">
    <text evidence="5">The sequence shown here is derived from an EMBL/GenBank/DDBJ whole genome shotgun (WGS) entry which is preliminary data.</text>
</comment>
<evidence type="ECO:0000256" key="3">
    <source>
        <dbReference type="SAM" id="MobiDB-lite"/>
    </source>
</evidence>
<dbReference type="EMBL" id="MNPL01009713">
    <property type="protein sequence ID" value="OQR73563.1"/>
    <property type="molecule type" value="Genomic_DNA"/>
</dbReference>
<evidence type="ECO:0000313" key="5">
    <source>
        <dbReference type="EMBL" id="OQR73563.1"/>
    </source>
</evidence>
<dbReference type="AlphaFoldDB" id="A0A1V9XJJ2"/>
<dbReference type="InParanoid" id="A0A1V9XJJ2"/>
<name>A0A1V9XJJ2_9ACAR</name>
<sequence length="466" mass="51191">MIDYRGQNKGFGFVTYADSDTAQRAVQELDKAYLRPHKRIAAVLSVDNRRLFLGGVPPSANAEDILSEVTARVRNVTDVILYSSADDPAKNRGYAFIEFQDHMSAAIARKEFQQNDKSRMFQNISEGGHKIQVDWAAPEPFVSAERMANVTNLYVRNVSLAVSEADLARLFSLDGTLQVTRVRRPSNYAFIHFARREDAERAKNSLHGVEVDGLRLEIEWAKPLPRNDASHNENRYRSRPNKINRKGQESMHSRFCSPATAGMSSAASPSLGARGSPRPPMMQGPGPQRAFAYPPQHIFPIAPLPAPAAPGAATEGNAQLQEANDIAMELFGCRPIFKALTYPLENGQKLFYPSITLAGQTEIINILHLDRESALESAYTYCLTRLQMTRHVWNTIQMQAALRVPNGQGPAPHQAPSAGPPLILGPISPDHMPVGSPQGQRLVGMPMDIPGGAPGPQKLQTFNTLG</sequence>
<dbReference type="InterPro" id="IPR035979">
    <property type="entry name" value="RBD_domain_sf"/>
</dbReference>
<dbReference type="SMART" id="SM00360">
    <property type="entry name" value="RRM"/>
    <property type="match status" value="2"/>
</dbReference>
<protein>
    <submittedName>
        <fullName evidence="5">RNA-binding protein 47 isoform 2-like</fullName>
    </submittedName>
</protein>
<evidence type="ECO:0000313" key="6">
    <source>
        <dbReference type="Proteomes" id="UP000192247"/>
    </source>
</evidence>
<dbReference type="GO" id="GO:0003723">
    <property type="term" value="F:RNA binding"/>
    <property type="evidence" value="ECO:0007669"/>
    <property type="project" value="UniProtKB-UniRule"/>
</dbReference>
<evidence type="ECO:0000259" key="4">
    <source>
        <dbReference type="PROSITE" id="PS50102"/>
    </source>
</evidence>
<dbReference type="FunFam" id="3.30.70.330:FF:000022">
    <property type="entry name" value="APOBEC1 complementation factor isoform X1"/>
    <property type="match status" value="1"/>
</dbReference>
<feature type="domain" description="RRM" evidence="4">
    <location>
        <begin position="49"/>
        <end position="138"/>
    </location>
</feature>
<gene>
    <name evidence="5" type="ORF">BIW11_03561</name>
</gene>
<dbReference type="Pfam" id="PF00076">
    <property type="entry name" value="RRM_1"/>
    <property type="match status" value="2"/>
</dbReference>
<dbReference type="Gene3D" id="3.30.70.330">
    <property type="match status" value="3"/>
</dbReference>
<reference evidence="5 6" key="1">
    <citation type="journal article" date="2017" name="Gigascience">
        <title>Draft genome of the honey bee ectoparasitic mite, Tropilaelaps mercedesae, is shaped by the parasitic life history.</title>
        <authorList>
            <person name="Dong X."/>
            <person name="Armstrong S.D."/>
            <person name="Xia D."/>
            <person name="Makepeace B.L."/>
            <person name="Darby A.C."/>
            <person name="Kadowaki T."/>
        </authorList>
    </citation>
    <scope>NUCLEOTIDE SEQUENCE [LARGE SCALE GENOMIC DNA]</scope>
    <source>
        <strain evidence="5">Wuxi-XJTLU</strain>
    </source>
</reference>
<dbReference type="PROSITE" id="PS50102">
    <property type="entry name" value="RRM"/>
    <property type="match status" value="3"/>
</dbReference>
<feature type="region of interest" description="Disordered" evidence="3">
    <location>
        <begin position="225"/>
        <end position="283"/>
    </location>
</feature>
<organism evidence="5 6">
    <name type="scientific">Tropilaelaps mercedesae</name>
    <dbReference type="NCBI Taxonomy" id="418985"/>
    <lineage>
        <taxon>Eukaryota</taxon>
        <taxon>Metazoa</taxon>
        <taxon>Ecdysozoa</taxon>
        <taxon>Arthropoda</taxon>
        <taxon>Chelicerata</taxon>
        <taxon>Arachnida</taxon>
        <taxon>Acari</taxon>
        <taxon>Parasitiformes</taxon>
        <taxon>Mesostigmata</taxon>
        <taxon>Gamasina</taxon>
        <taxon>Dermanyssoidea</taxon>
        <taxon>Laelapidae</taxon>
        <taxon>Tropilaelaps</taxon>
    </lineage>
</organism>
<dbReference type="InterPro" id="IPR000504">
    <property type="entry name" value="RRM_dom"/>
</dbReference>
<feature type="domain" description="RRM" evidence="4">
    <location>
        <begin position="151"/>
        <end position="223"/>
    </location>
</feature>
<evidence type="ECO:0000256" key="1">
    <source>
        <dbReference type="ARBA" id="ARBA00022884"/>
    </source>
</evidence>
<dbReference type="STRING" id="418985.A0A1V9XJJ2"/>
<dbReference type="SUPFAM" id="SSF54928">
    <property type="entry name" value="RNA-binding domain, RBD"/>
    <property type="match status" value="2"/>
</dbReference>
<evidence type="ECO:0000256" key="2">
    <source>
        <dbReference type="PROSITE-ProRule" id="PRU00176"/>
    </source>
</evidence>
<feature type="domain" description="RRM" evidence="4">
    <location>
        <begin position="1"/>
        <end position="47"/>
    </location>
</feature>
<keyword evidence="1 2" id="KW-0694">RNA-binding</keyword>
<accession>A0A1V9XJJ2</accession>
<dbReference type="InterPro" id="IPR012677">
    <property type="entry name" value="Nucleotide-bd_a/b_plait_sf"/>
</dbReference>
<dbReference type="Proteomes" id="UP000192247">
    <property type="component" value="Unassembled WGS sequence"/>
</dbReference>
<dbReference type="PANTHER" id="PTHR21245">
    <property type="entry name" value="HETEROGENEOUS NUCLEAR RIBONUCLEOPROTEIN"/>
    <property type="match status" value="1"/>
</dbReference>